<proteinExistence type="predicted"/>
<reference evidence="10" key="1">
    <citation type="submission" date="2020-10" db="EMBL/GenBank/DDBJ databases">
        <authorList>
            <person name="Kadnikov V."/>
            <person name="Beletsky A.V."/>
            <person name="Mardanov A.V."/>
            <person name="Karnachuk O.V."/>
            <person name="Ravin N.V."/>
        </authorList>
    </citation>
    <scope>NUCLEOTIDE SEQUENCE</scope>
    <source>
        <strain evidence="10">Bu02</strain>
    </source>
</reference>
<organism evidence="10">
    <name type="scientific">Candidatus Fermentithermobacillus carboniphilus</name>
    <dbReference type="NCBI Taxonomy" id="3085328"/>
    <lineage>
        <taxon>Bacteria</taxon>
        <taxon>Bacillati</taxon>
        <taxon>Bacillota</taxon>
        <taxon>Candidatus Fermentithermobacillia</taxon>
        <taxon>Candidatus Fermentithermobacillales</taxon>
        <taxon>Candidatus Fermentithermobacillaceae</taxon>
        <taxon>Candidatus Fermentithermobacillus</taxon>
    </lineage>
</organism>
<keyword evidence="7" id="KW-0067">ATP-binding</keyword>
<keyword evidence="5" id="KW-0547">Nucleotide-binding</keyword>
<evidence type="ECO:0000256" key="7">
    <source>
        <dbReference type="ARBA" id="ARBA00022840"/>
    </source>
</evidence>
<dbReference type="InterPro" id="IPR036890">
    <property type="entry name" value="HATPase_C_sf"/>
</dbReference>
<dbReference type="SUPFAM" id="SSF55874">
    <property type="entry name" value="ATPase domain of HSP90 chaperone/DNA topoisomerase II/histidine kinase"/>
    <property type="match status" value="1"/>
</dbReference>
<dbReference type="PROSITE" id="PS50109">
    <property type="entry name" value="HIS_KIN"/>
    <property type="match status" value="1"/>
</dbReference>
<keyword evidence="8" id="KW-0902">Two-component regulatory system</keyword>
<dbReference type="SMART" id="SM00387">
    <property type="entry name" value="HATPase_c"/>
    <property type="match status" value="1"/>
</dbReference>
<evidence type="ECO:0000256" key="5">
    <source>
        <dbReference type="ARBA" id="ARBA00022741"/>
    </source>
</evidence>
<dbReference type="GO" id="GO:0005524">
    <property type="term" value="F:ATP binding"/>
    <property type="evidence" value="ECO:0007669"/>
    <property type="project" value="UniProtKB-KW"/>
</dbReference>
<feature type="domain" description="Histidine kinase" evidence="9">
    <location>
        <begin position="1"/>
        <end position="108"/>
    </location>
</feature>
<dbReference type="EMBL" id="CP062796">
    <property type="protein sequence ID" value="QUL98233.1"/>
    <property type="molecule type" value="Genomic_DNA"/>
</dbReference>
<evidence type="ECO:0000256" key="6">
    <source>
        <dbReference type="ARBA" id="ARBA00022777"/>
    </source>
</evidence>
<dbReference type="InterPro" id="IPR004358">
    <property type="entry name" value="Sig_transdc_His_kin-like_C"/>
</dbReference>
<keyword evidence="6" id="KW-0418">Kinase</keyword>
<comment type="catalytic activity">
    <reaction evidence="1">
        <text>ATP + protein L-histidine = ADP + protein N-phospho-L-histidine.</text>
        <dbReference type="EC" id="2.7.13.3"/>
    </reaction>
</comment>
<reference evidence="10" key="2">
    <citation type="journal article" date="2023" name="Biology">
        <title>Prokaryotic Life Associated with Coal-Fire Gas Vents Revealed by Metagenomics.</title>
        <authorList>
            <person name="Kadnikov V.V."/>
            <person name="Mardanov A.V."/>
            <person name="Beletsky A.V."/>
            <person name="Karnachuk O.V."/>
            <person name="Ravin N.V."/>
        </authorList>
    </citation>
    <scope>NUCLEOTIDE SEQUENCE</scope>
    <source>
        <strain evidence="10">Bu02</strain>
    </source>
</reference>
<dbReference type="Pfam" id="PF02518">
    <property type="entry name" value="HATPase_c"/>
    <property type="match status" value="1"/>
</dbReference>
<gene>
    <name evidence="10" type="ORF">IMF26_09370</name>
</gene>
<protein>
    <recommendedName>
        <fullName evidence="2">histidine kinase</fullName>
        <ecNumber evidence="2">2.7.13.3</ecNumber>
    </recommendedName>
</protein>
<name>A0AAT9LCI7_9FIRM</name>
<dbReference type="PANTHER" id="PTHR43065:SF10">
    <property type="entry name" value="PEROXIDE STRESS-ACTIVATED HISTIDINE KINASE MAK3"/>
    <property type="match status" value="1"/>
</dbReference>
<dbReference type="GO" id="GO:0000160">
    <property type="term" value="P:phosphorelay signal transduction system"/>
    <property type="evidence" value="ECO:0007669"/>
    <property type="project" value="UniProtKB-KW"/>
</dbReference>
<evidence type="ECO:0000256" key="8">
    <source>
        <dbReference type="ARBA" id="ARBA00023012"/>
    </source>
</evidence>
<accession>A0AAT9LCI7</accession>
<keyword evidence="3" id="KW-0597">Phosphoprotein</keyword>
<evidence type="ECO:0000256" key="4">
    <source>
        <dbReference type="ARBA" id="ARBA00022679"/>
    </source>
</evidence>
<evidence type="ECO:0000256" key="3">
    <source>
        <dbReference type="ARBA" id="ARBA00022553"/>
    </source>
</evidence>
<evidence type="ECO:0000256" key="2">
    <source>
        <dbReference type="ARBA" id="ARBA00012438"/>
    </source>
</evidence>
<dbReference type="PANTHER" id="PTHR43065">
    <property type="entry name" value="SENSOR HISTIDINE KINASE"/>
    <property type="match status" value="1"/>
</dbReference>
<dbReference type="KEGG" id="fcz:IMF26_09370"/>
<dbReference type="GO" id="GO:0004673">
    <property type="term" value="F:protein histidine kinase activity"/>
    <property type="evidence" value="ECO:0007669"/>
    <property type="project" value="UniProtKB-EC"/>
</dbReference>
<sequence length="108" mass="11967">MISAYAKLNKVQLEFRCPEVVPPVWGDEDQLIHAFLNLFLNGIQAMPSGGKLLIELARKSGARYIHIFVTDSGVGIPLEHRDRLFDMFFTTKTGGTGLGLPANLPEVR</sequence>
<evidence type="ECO:0000259" key="9">
    <source>
        <dbReference type="PROSITE" id="PS50109"/>
    </source>
</evidence>
<evidence type="ECO:0000313" key="10">
    <source>
        <dbReference type="EMBL" id="QUL98233.1"/>
    </source>
</evidence>
<dbReference type="InterPro" id="IPR003594">
    <property type="entry name" value="HATPase_dom"/>
</dbReference>
<evidence type="ECO:0000256" key="1">
    <source>
        <dbReference type="ARBA" id="ARBA00000085"/>
    </source>
</evidence>
<keyword evidence="4" id="KW-0808">Transferase</keyword>
<dbReference type="AlphaFoldDB" id="A0AAT9LCI7"/>
<dbReference type="InterPro" id="IPR005467">
    <property type="entry name" value="His_kinase_dom"/>
</dbReference>
<dbReference type="EC" id="2.7.13.3" evidence="2"/>
<dbReference type="PRINTS" id="PR00344">
    <property type="entry name" value="BCTRLSENSOR"/>
</dbReference>
<dbReference type="Gene3D" id="3.30.565.10">
    <property type="entry name" value="Histidine kinase-like ATPase, C-terminal domain"/>
    <property type="match status" value="1"/>
</dbReference>